<dbReference type="PROSITE" id="PS51746">
    <property type="entry name" value="PPM_2"/>
    <property type="match status" value="1"/>
</dbReference>
<evidence type="ECO:0000256" key="10">
    <source>
        <dbReference type="SAM" id="MobiDB-lite"/>
    </source>
</evidence>
<protein>
    <recommendedName>
        <fullName evidence="3">protein-serine/threonine phosphatase</fullName>
        <ecNumber evidence="3">3.1.3.16</ecNumber>
    </recommendedName>
</protein>
<proteinExistence type="inferred from homology"/>
<organism evidence="12 13">
    <name type="scientific">Cimex lectularius</name>
    <name type="common">Bed bug</name>
    <name type="synonym">Acanthia lectularia</name>
    <dbReference type="NCBI Taxonomy" id="79782"/>
    <lineage>
        <taxon>Eukaryota</taxon>
        <taxon>Metazoa</taxon>
        <taxon>Ecdysozoa</taxon>
        <taxon>Arthropoda</taxon>
        <taxon>Hexapoda</taxon>
        <taxon>Insecta</taxon>
        <taxon>Pterygota</taxon>
        <taxon>Neoptera</taxon>
        <taxon>Paraneoptera</taxon>
        <taxon>Hemiptera</taxon>
        <taxon>Heteroptera</taxon>
        <taxon>Panheteroptera</taxon>
        <taxon>Cimicomorpha</taxon>
        <taxon>Cimicidae</taxon>
        <taxon>Cimex</taxon>
    </lineage>
</organism>
<dbReference type="InterPro" id="IPR000222">
    <property type="entry name" value="PP2C_BS"/>
</dbReference>
<dbReference type="GO" id="GO:0004722">
    <property type="term" value="F:protein serine/threonine phosphatase activity"/>
    <property type="evidence" value="ECO:0007669"/>
    <property type="project" value="UniProtKB-EC"/>
</dbReference>
<evidence type="ECO:0000256" key="5">
    <source>
        <dbReference type="ARBA" id="ARBA00022801"/>
    </source>
</evidence>
<evidence type="ECO:0000313" key="12">
    <source>
        <dbReference type="EnsemblMetazoa" id="XP_014245234.1"/>
    </source>
</evidence>
<evidence type="ECO:0000256" key="3">
    <source>
        <dbReference type="ARBA" id="ARBA00013081"/>
    </source>
</evidence>
<dbReference type="InterPro" id="IPR001932">
    <property type="entry name" value="PPM-type_phosphatase-like_dom"/>
</dbReference>
<evidence type="ECO:0000256" key="6">
    <source>
        <dbReference type="ARBA" id="ARBA00022842"/>
    </source>
</evidence>
<dbReference type="Pfam" id="PF00481">
    <property type="entry name" value="PP2C"/>
    <property type="match status" value="2"/>
</dbReference>
<feature type="compositionally biased region" description="Acidic residues" evidence="10">
    <location>
        <begin position="305"/>
        <end position="314"/>
    </location>
</feature>
<feature type="domain" description="PPM-type phosphatase" evidence="11">
    <location>
        <begin position="23"/>
        <end position="553"/>
    </location>
</feature>
<dbReference type="PANTHER" id="PTHR13832:SF803">
    <property type="entry name" value="PROTEIN PHOSPHATASE 1G"/>
    <property type="match status" value="1"/>
</dbReference>
<dbReference type="KEGG" id="clec:106664235"/>
<evidence type="ECO:0000256" key="7">
    <source>
        <dbReference type="ARBA" id="ARBA00022912"/>
    </source>
</evidence>
<evidence type="ECO:0000256" key="2">
    <source>
        <dbReference type="ARBA" id="ARBA00006702"/>
    </source>
</evidence>
<accession>A0A8I6RKV4</accession>
<dbReference type="AlphaFoldDB" id="A0A8I6RKV4"/>
<feature type="compositionally biased region" description="Polar residues" evidence="10">
    <location>
        <begin position="561"/>
        <end position="575"/>
    </location>
</feature>
<dbReference type="InterPro" id="IPR036457">
    <property type="entry name" value="PPM-type-like_dom_sf"/>
</dbReference>
<dbReference type="Gene3D" id="3.60.40.10">
    <property type="entry name" value="PPM-type phosphatase domain"/>
    <property type="match status" value="2"/>
</dbReference>
<dbReference type="OrthoDB" id="10264738at2759"/>
<keyword evidence="4" id="KW-0479">Metal-binding</keyword>
<keyword evidence="7 9" id="KW-0904">Protein phosphatase</keyword>
<dbReference type="EnsemblMetazoa" id="XM_014389748.2">
    <property type="protein sequence ID" value="XP_014245234.1"/>
    <property type="gene ID" value="LOC106664235"/>
</dbReference>
<keyword evidence="13" id="KW-1185">Reference proteome</keyword>
<gene>
    <name evidence="12" type="primary">106664235</name>
</gene>
<comment type="cofactor">
    <cofactor evidence="1">
        <name>Mn(2+)</name>
        <dbReference type="ChEBI" id="CHEBI:29035"/>
    </cofactor>
</comment>
<feature type="compositionally biased region" description="Polar residues" evidence="10">
    <location>
        <begin position="189"/>
        <end position="210"/>
    </location>
</feature>
<keyword evidence="6" id="KW-0460">Magnesium</keyword>
<dbReference type="PROSITE" id="PS01032">
    <property type="entry name" value="PPM_1"/>
    <property type="match status" value="1"/>
</dbReference>
<dbReference type="CDD" id="cd00143">
    <property type="entry name" value="PP2Cc"/>
    <property type="match status" value="1"/>
</dbReference>
<evidence type="ECO:0000313" key="13">
    <source>
        <dbReference type="Proteomes" id="UP000494040"/>
    </source>
</evidence>
<evidence type="ECO:0000256" key="4">
    <source>
        <dbReference type="ARBA" id="ARBA00022723"/>
    </source>
</evidence>
<dbReference type="PANTHER" id="PTHR13832">
    <property type="entry name" value="PROTEIN PHOSPHATASE 2C"/>
    <property type="match status" value="1"/>
</dbReference>
<evidence type="ECO:0000256" key="1">
    <source>
        <dbReference type="ARBA" id="ARBA00001936"/>
    </source>
</evidence>
<dbReference type="OMA" id="GWHMFAV"/>
<evidence type="ECO:0000256" key="8">
    <source>
        <dbReference type="ARBA" id="ARBA00023211"/>
    </source>
</evidence>
<feature type="region of interest" description="Disordered" evidence="10">
    <location>
        <begin position="183"/>
        <end position="377"/>
    </location>
</feature>
<dbReference type="GO" id="GO:0046872">
    <property type="term" value="F:metal ion binding"/>
    <property type="evidence" value="ECO:0007669"/>
    <property type="project" value="UniProtKB-KW"/>
</dbReference>
<dbReference type="Proteomes" id="UP000494040">
    <property type="component" value="Unassembled WGS sequence"/>
</dbReference>
<sequence length="611" mass="66761">MGVYMTKPVKDKISSDCENAKLKCGASSMQGWRVSQEDAHNCCLEFDEKLSLFAVYDGHGGHEVAQYASQELPNFLKSLESYKNGDFTTALKDSFLGFDATLRDNEVVEKLRKMAKDGKEKQDTAATEDEDDSYVVEDEIDLQSLKNEADMPLNEVLFANYTGIAKTPSVMRRLSLGEFSKSPYLRGKATTNDEVSSSSCQVNSVTNGVSEANGDCQEKMHKESEATESSEAMPSTVSNGEVVDSTSSDNSGNKSEVETSEECNSSKKIEDEEEDKVVSSTGDRLSKKKAAQIVYKSILSGFDSSDSDDSDASFETDNKGWSTKGSLADDDTDDELDEKDEGEDEEDDEEEDEEDDEEEDSIKGNEEVSLSNQYNKPGMDSGCTAVVALVSDGKLYVANAGDSRAVLSRNGIAIDMSIDHKPEDEPELQRIEAAGGDVTGDGRVNGGLNLSRALGDHLYKRAKELDATQQMITALPDVKVEDIKEEDEFLVLACDGIWNSMSSQEVVDFVRPLMAKGEKLSSICETLFEKCLAPDTGGDGTGCDNMTCVLVQFLPNRIKMDTNSNSPVKEVVQNNEGDKPQESLKRTADDSLEEVHTTVTQSTKKPRVDTT</sequence>
<dbReference type="SUPFAM" id="SSF81606">
    <property type="entry name" value="PP2C-like"/>
    <property type="match status" value="2"/>
</dbReference>
<dbReference type="SMART" id="SM00332">
    <property type="entry name" value="PP2Cc"/>
    <property type="match status" value="1"/>
</dbReference>
<dbReference type="InterPro" id="IPR015655">
    <property type="entry name" value="PP2C"/>
</dbReference>
<name>A0A8I6RKV4_CIMLE</name>
<feature type="compositionally biased region" description="Basic and acidic residues" evidence="10">
    <location>
        <begin position="216"/>
        <end position="225"/>
    </location>
</feature>
<evidence type="ECO:0000256" key="9">
    <source>
        <dbReference type="RuleBase" id="RU003465"/>
    </source>
</evidence>
<feature type="compositionally biased region" description="Polar residues" evidence="10">
    <location>
        <begin position="227"/>
        <end position="254"/>
    </location>
</feature>
<comment type="similarity">
    <text evidence="2 9">Belongs to the PP2C family.</text>
</comment>
<feature type="compositionally biased region" description="Acidic residues" evidence="10">
    <location>
        <begin position="328"/>
        <end position="360"/>
    </location>
</feature>
<feature type="region of interest" description="Disordered" evidence="10">
    <location>
        <begin position="561"/>
        <end position="611"/>
    </location>
</feature>
<evidence type="ECO:0000259" key="11">
    <source>
        <dbReference type="PROSITE" id="PS51746"/>
    </source>
</evidence>
<feature type="compositionally biased region" description="Basic and acidic residues" evidence="10">
    <location>
        <begin position="576"/>
        <end position="596"/>
    </location>
</feature>
<keyword evidence="8" id="KW-0464">Manganese</keyword>
<keyword evidence="5 9" id="KW-0378">Hydrolase</keyword>
<reference evidence="12" key="1">
    <citation type="submission" date="2022-01" db="UniProtKB">
        <authorList>
            <consortium name="EnsemblMetazoa"/>
        </authorList>
    </citation>
    <scope>IDENTIFICATION</scope>
</reference>
<dbReference type="EC" id="3.1.3.16" evidence="3"/>